<keyword evidence="14" id="KW-1185">Reference proteome</keyword>
<dbReference type="InterPro" id="IPR029044">
    <property type="entry name" value="Nucleotide-diphossugar_trans"/>
</dbReference>
<reference evidence="13 14" key="1">
    <citation type="journal article" date="2004" name="Extremophiles">
        <title>Halobacillus locisalis sp. nov., a halophilic bacterium isolated from a marine solar saltern of the Yellow Sea in Korea.</title>
        <authorList>
            <person name="Yoon J.H."/>
            <person name="Kang K.H."/>
            <person name="Oh T.K."/>
            <person name="Park Y.H."/>
        </authorList>
    </citation>
    <scope>NUCLEOTIDE SEQUENCE [LARGE SCALE GENOMIC DNA]</scope>
    <source>
        <strain evidence="13 14">KCTC 3788</strain>
    </source>
</reference>
<evidence type="ECO:0000313" key="13">
    <source>
        <dbReference type="EMBL" id="MBA2174371.1"/>
    </source>
</evidence>
<keyword evidence="2" id="KW-1003">Cell membrane</keyword>
<evidence type="ECO:0000256" key="8">
    <source>
        <dbReference type="ARBA" id="ARBA00037904"/>
    </source>
</evidence>
<sequence length="369" mass="42006">MTLFQIILIVTVSLNVWTVINSLFLFPLVRSPKLHESPSVSLLVPLRNEQENVQGLIASLKQLTYENLEVILLDDHSEDDTYNLLSRQIEGDNRFRIIQGKALPEGWNGKVHACHQLASQASGDYYLFLDADARVAPKIIERTLATMKKHGASMLSGFPHYPNRHFLSHMLVPLQHMVVQLHLPLMVANTTKKPTFTAACGIFIMIEKEAYKAIGGHESVRNSLVEDVHIAREVKKNGYKMLLANITPSVLSFMYDSSKETWEGFKKNIFSGLGRSSWMVLFLSLFYSLAFILPFIYVGVAIAEQNALYLLPYLLTVTFKMYVDARTGHPLWLSFFIPISVMLLIALMFTSMFVHVRGQNYQWKGRSYE</sequence>
<dbReference type="InterPro" id="IPR001173">
    <property type="entry name" value="Glyco_trans_2-like"/>
</dbReference>
<dbReference type="EMBL" id="JACEFG010000001">
    <property type="protein sequence ID" value="MBA2174371.1"/>
    <property type="molecule type" value="Genomic_DNA"/>
</dbReference>
<evidence type="ECO:0000256" key="7">
    <source>
        <dbReference type="ARBA" id="ARBA00037281"/>
    </source>
</evidence>
<evidence type="ECO:0000259" key="12">
    <source>
        <dbReference type="Pfam" id="PF00535"/>
    </source>
</evidence>
<dbReference type="PANTHER" id="PTHR43646:SF2">
    <property type="entry name" value="GLYCOSYLTRANSFERASE 2-LIKE DOMAIN-CONTAINING PROTEIN"/>
    <property type="match status" value="1"/>
</dbReference>
<feature type="transmembrane region" description="Helical" evidence="11">
    <location>
        <begin position="335"/>
        <end position="356"/>
    </location>
</feature>
<dbReference type="AlphaFoldDB" id="A0A838CQZ8"/>
<evidence type="ECO:0000313" key="14">
    <source>
        <dbReference type="Proteomes" id="UP000571017"/>
    </source>
</evidence>
<comment type="caution">
    <text evidence="13">The sequence shown here is derived from an EMBL/GenBank/DDBJ whole genome shotgun (WGS) entry which is preliminary data.</text>
</comment>
<protein>
    <recommendedName>
        <fullName evidence="10">4,4'-diaponeurosporenoate glycosyltransferase</fullName>
    </recommendedName>
</protein>
<evidence type="ECO:0000256" key="5">
    <source>
        <dbReference type="ARBA" id="ARBA00022746"/>
    </source>
</evidence>
<dbReference type="SUPFAM" id="SSF53448">
    <property type="entry name" value="Nucleotide-diphospho-sugar transferases"/>
    <property type="match status" value="1"/>
</dbReference>
<accession>A0A838CQZ8</accession>
<keyword evidence="5" id="KW-0125">Carotenoid biosynthesis</keyword>
<evidence type="ECO:0000256" key="10">
    <source>
        <dbReference type="ARBA" id="ARBA00040345"/>
    </source>
</evidence>
<dbReference type="GO" id="GO:0016757">
    <property type="term" value="F:glycosyltransferase activity"/>
    <property type="evidence" value="ECO:0007669"/>
    <property type="project" value="UniProtKB-KW"/>
</dbReference>
<keyword evidence="3" id="KW-0328">Glycosyltransferase</keyword>
<proteinExistence type="inferred from homology"/>
<dbReference type="Proteomes" id="UP000571017">
    <property type="component" value="Unassembled WGS sequence"/>
</dbReference>
<comment type="similarity">
    <text evidence="9">Belongs to the glycosyltransferase 2 family. CrtQ subfamily.</text>
</comment>
<gene>
    <name evidence="13" type="ORF">H0266_05565</name>
</gene>
<comment type="function">
    <text evidence="7">Catalyzes the glycosylation of 4,4'-diaponeurosporenoate, i.e. the esterification of glucose at the C1'' position with the carboxyl group of 4,4'-diaponeurosporenic acid, to form glycosyl-4,4'-diaponeurosporenoate. This is a step in the biosynthesis of staphyloxanthin, an orange pigment present in most staphylococci strains.</text>
</comment>
<organism evidence="13 14">
    <name type="scientific">Halobacillus locisalis</name>
    <dbReference type="NCBI Taxonomy" id="220753"/>
    <lineage>
        <taxon>Bacteria</taxon>
        <taxon>Bacillati</taxon>
        <taxon>Bacillota</taxon>
        <taxon>Bacilli</taxon>
        <taxon>Bacillales</taxon>
        <taxon>Bacillaceae</taxon>
        <taxon>Halobacillus</taxon>
    </lineage>
</organism>
<feature type="transmembrane region" description="Helical" evidence="11">
    <location>
        <begin position="6"/>
        <end position="29"/>
    </location>
</feature>
<feature type="domain" description="Glycosyltransferase 2-like" evidence="12">
    <location>
        <begin position="41"/>
        <end position="214"/>
    </location>
</feature>
<dbReference type="PANTHER" id="PTHR43646">
    <property type="entry name" value="GLYCOSYLTRANSFERASE"/>
    <property type="match status" value="1"/>
</dbReference>
<name>A0A838CQZ8_9BACI</name>
<dbReference type="GO" id="GO:0016117">
    <property type="term" value="P:carotenoid biosynthetic process"/>
    <property type="evidence" value="ECO:0007669"/>
    <property type="project" value="UniProtKB-KW"/>
</dbReference>
<evidence type="ECO:0000256" key="9">
    <source>
        <dbReference type="ARBA" id="ARBA00038120"/>
    </source>
</evidence>
<keyword evidence="4 13" id="KW-0808">Transferase</keyword>
<feature type="transmembrane region" description="Helical" evidence="11">
    <location>
        <begin position="278"/>
        <end position="300"/>
    </location>
</feature>
<keyword evidence="11" id="KW-0812">Transmembrane</keyword>
<evidence type="ECO:0000256" key="6">
    <source>
        <dbReference type="ARBA" id="ARBA00023136"/>
    </source>
</evidence>
<evidence type="ECO:0000256" key="1">
    <source>
        <dbReference type="ARBA" id="ARBA00004236"/>
    </source>
</evidence>
<comment type="pathway">
    <text evidence="8">Carotenoid biosynthesis; staphyloxanthin biosynthesis; staphyloxanthin from farnesyl diphosphate: step 4/5.</text>
</comment>
<feature type="transmembrane region" description="Helical" evidence="11">
    <location>
        <begin position="307"/>
        <end position="323"/>
    </location>
</feature>
<evidence type="ECO:0000256" key="3">
    <source>
        <dbReference type="ARBA" id="ARBA00022676"/>
    </source>
</evidence>
<dbReference type="Pfam" id="PF00535">
    <property type="entry name" value="Glycos_transf_2"/>
    <property type="match status" value="1"/>
</dbReference>
<evidence type="ECO:0000256" key="4">
    <source>
        <dbReference type="ARBA" id="ARBA00022679"/>
    </source>
</evidence>
<evidence type="ECO:0000256" key="11">
    <source>
        <dbReference type="SAM" id="Phobius"/>
    </source>
</evidence>
<comment type="subcellular location">
    <subcellularLocation>
        <location evidence="1">Cell membrane</location>
    </subcellularLocation>
</comment>
<dbReference type="RefSeq" id="WP_181471371.1">
    <property type="nucleotide sequence ID" value="NZ_JACEFG010000001.1"/>
</dbReference>
<evidence type="ECO:0000256" key="2">
    <source>
        <dbReference type="ARBA" id="ARBA00022475"/>
    </source>
</evidence>
<dbReference type="Gene3D" id="3.90.550.10">
    <property type="entry name" value="Spore Coat Polysaccharide Biosynthesis Protein SpsA, Chain A"/>
    <property type="match status" value="1"/>
</dbReference>
<keyword evidence="6 11" id="KW-0472">Membrane</keyword>
<dbReference type="GO" id="GO:0005886">
    <property type="term" value="C:plasma membrane"/>
    <property type="evidence" value="ECO:0007669"/>
    <property type="project" value="UniProtKB-SubCell"/>
</dbReference>
<keyword evidence="11" id="KW-1133">Transmembrane helix</keyword>